<dbReference type="InterPro" id="IPR006311">
    <property type="entry name" value="TAT_signal"/>
</dbReference>
<sequence length="400" mass="40698">MARRLRNKLVGLGASAGAVAAAAAVAIGAPAPAHADFEDLLDPIVQPILTSLTDSVALFDPAAALDLTSWTDTLLASLNSSLDVALPAADTAAAAASTGGAEPAADAATSYTLPITMQIVTEPTIQAAIGAGDDSTLLVDTGSSGLVIPWQELGSNDFSALEELFKLGLPDNFGFSGYSGGVEYFYLTYDGVPVDYGTDGTDVLSTTSPVDVELFSWSTNPANIFENFQSFLANNHVDGILGVGPSTAGPTTSPFEGYGGVLVDLVGPEKQLIVGGDNPLTGGTWLTGSPIVGGLTETVTHDGVVTGTGTISNDLDSGGVYGTIPSSIAHSGVASGDTISVYQGNTLLYSYQVGTDSIGQSTAPTVISSSAIDSGVVPFFTHEAYFDYATDKTYWGPLAS</sequence>
<dbReference type="Proteomes" id="UP001055336">
    <property type="component" value="Chromosome"/>
</dbReference>
<reference evidence="3" key="1">
    <citation type="submission" date="2022-08" db="EMBL/GenBank/DDBJ databases">
        <title>Whole genome sequencing of non-tuberculosis mycobacteria type-strains.</title>
        <authorList>
            <person name="Igarashi Y."/>
            <person name="Osugi A."/>
            <person name="Mitarai S."/>
        </authorList>
    </citation>
    <scope>NUCLEOTIDE SEQUENCE</scope>
    <source>
        <strain evidence="3">DSM 45127</strain>
    </source>
</reference>
<evidence type="ECO:0000313" key="3">
    <source>
        <dbReference type="EMBL" id="UMB67622.1"/>
    </source>
</evidence>
<keyword evidence="1" id="KW-0732">Signal</keyword>
<dbReference type="PROSITE" id="PS51318">
    <property type="entry name" value="TAT"/>
    <property type="match status" value="1"/>
</dbReference>
<dbReference type="Pfam" id="PF20729">
    <property type="entry name" value="PE-PGRS_C"/>
    <property type="match status" value="1"/>
</dbReference>
<evidence type="ECO:0000256" key="1">
    <source>
        <dbReference type="SAM" id="SignalP"/>
    </source>
</evidence>
<dbReference type="InterPro" id="IPR048054">
    <property type="entry name" value="PecA_C"/>
</dbReference>
<evidence type="ECO:0000259" key="2">
    <source>
        <dbReference type="Pfam" id="PF20729"/>
    </source>
</evidence>
<keyword evidence="4" id="KW-1185">Reference proteome</keyword>
<dbReference type="RefSeq" id="WP_240258084.1">
    <property type="nucleotide sequence ID" value="NZ_CP092488.2"/>
</dbReference>
<gene>
    <name evidence="3" type="ORF">MKK62_13970</name>
</gene>
<dbReference type="InterPro" id="IPR021109">
    <property type="entry name" value="Peptidase_aspartic_dom_sf"/>
</dbReference>
<organism evidence="3 4">
    <name type="scientific">Mycobacterium paraterrae</name>
    <dbReference type="NCBI Taxonomy" id="577492"/>
    <lineage>
        <taxon>Bacteria</taxon>
        <taxon>Bacillati</taxon>
        <taxon>Actinomycetota</taxon>
        <taxon>Actinomycetes</taxon>
        <taxon>Mycobacteriales</taxon>
        <taxon>Mycobacteriaceae</taxon>
        <taxon>Mycobacterium</taxon>
    </lineage>
</organism>
<name>A0ABY3VJE1_9MYCO</name>
<evidence type="ECO:0000313" key="4">
    <source>
        <dbReference type="Proteomes" id="UP001055336"/>
    </source>
</evidence>
<feature type="chain" id="PRO_5046721409" description="PE cleavage protein A C-terminal domain-containing protein" evidence="1">
    <location>
        <begin position="36"/>
        <end position="400"/>
    </location>
</feature>
<feature type="domain" description="PE cleavage protein A C-terminal" evidence="2">
    <location>
        <begin position="112"/>
        <end position="390"/>
    </location>
</feature>
<proteinExistence type="predicted"/>
<accession>A0ABY3VJE1</accession>
<dbReference type="EMBL" id="CP092488">
    <property type="protein sequence ID" value="UMB67622.1"/>
    <property type="molecule type" value="Genomic_DNA"/>
</dbReference>
<feature type="signal peptide" evidence="1">
    <location>
        <begin position="1"/>
        <end position="35"/>
    </location>
</feature>
<protein>
    <recommendedName>
        <fullName evidence="2">PE cleavage protein A C-terminal domain-containing protein</fullName>
    </recommendedName>
</protein>
<dbReference type="Gene3D" id="2.40.70.10">
    <property type="entry name" value="Acid Proteases"/>
    <property type="match status" value="1"/>
</dbReference>